<dbReference type="InterPro" id="IPR017853">
    <property type="entry name" value="GH"/>
</dbReference>
<dbReference type="PANTHER" id="PTHR31490:SF88">
    <property type="entry name" value="BETA-XYLANASE"/>
    <property type="match status" value="1"/>
</dbReference>
<reference evidence="16 17" key="1">
    <citation type="submission" date="2020-08" db="EMBL/GenBank/DDBJ databases">
        <title>Sequencing the genomes of 1000 actinobacteria strains.</title>
        <authorList>
            <person name="Klenk H.-P."/>
        </authorList>
    </citation>
    <scope>NUCLEOTIDE SEQUENCE [LARGE SCALE GENOMIC DNA]</scope>
    <source>
        <strain evidence="16 17">DSM 45486</strain>
    </source>
</reference>
<keyword evidence="6 11" id="KW-0378">Hydrolase</keyword>
<dbReference type="SMART" id="SM00637">
    <property type="entry name" value="CBD_II"/>
    <property type="match status" value="1"/>
</dbReference>
<evidence type="ECO:0000256" key="5">
    <source>
        <dbReference type="ARBA" id="ARBA00022729"/>
    </source>
</evidence>
<dbReference type="RefSeq" id="WP_312869334.1">
    <property type="nucleotide sequence ID" value="NZ_JACHMO010000001.1"/>
</dbReference>
<dbReference type="PROSITE" id="PS00591">
    <property type="entry name" value="GH10_1"/>
    <property type="match status" value="1"/>
</dbReference>
<dbReference type="GO" id="GO:0030247">
    <property type="term" value="F:polysaccharide binding"/>
    <property type="evidence" value="ECO:0007669"/>
    <property type="project" value="UniProtKB-UniRule"/>
</dbReference>
<dbReference type="GO" id="GO:0031176">
    <property type="term" value="F:endo-1,4-beta-xylanase activity"/>
    <property type="evidence" value="ECO:0007669"/>
    <property type="project" value="UniProtKB-EC"/>
</dbReference>
<evidence type="ECO:0000256" key="9">
    <source>
        <dbReference type="ARBA" id="ARBA00023326"/>
    </source>
</evidence>
<feature type="compositionally biased region" description="Low complexity" evidence="12">
    <location>
        <begin position="762"/>
        <end position="788"/>
    </location>
</feature>
<organism evidence="16 17">
    <name type="scientific">Saccharothrix ecbatanensis</name>
    <dbReference type="NCBI Taxonomy" id="1105145"/>
    <lineage>
        <taxon>Bacteria</taxon>
        <taxon>Bacillati</taxon>
        <taxon>Actinomycetota</taxon>
        <taxon>Actinomycetes</taxon>
        <taxon>Pseudonocardiales</taxon>
        <taxon>Pseudonocardiaceae</taxon>
        <taxon>Saccharothrix</taxon>
    </lineage>
</organism>
<dbReference type="InterPro" id="IPR029058">
    <property type="entry name" value="AB_hydrolase_fold"/>
</dbReference>
<dbReference type="InterPro" id="IPR031158">
    <property type="entry name" value="GH10_AS"/>
</dbReference>
<evidence type="ECO:0000259" key="14">
    <source>
        <dbReference type="PROSITE" id="PS51173"/>
    </source>
</evidence>
<dbReference type="EMBL" id="JACHMO010000001">
    <property type="protein sequence ID" value="MBB5803740.1"/>
    <property type="molecule type" value="Genomic_DNA"/>
</dbReference>
<dbReference type="InterPro" id="IPR012291">
    <property type="entry name" value="CBM2_carb-bd_dom_sf"/>
</dbReference>
<evidence type="ECO:0000256" key="10">
    <source>
        <dbReference type="PROSITE-ProRule" id="PRU10061"/>
    </source>
</evidence>
<dbReference type="SMART" id="SM00633">
    <property type="entry name" value="Glyco_10"/>
    <property type="match status" value="1"/>
</dbReference>
<name>A0A7W9M192_9PSEU</name>
<comment type="caution">
    <text evidence="16">The sequence shown here is derived from an EMBL/GenBank/DDBJ whole genome shotgun (WGS) entry which is preliminary data.</text>
</comment>
<keyword evidence="7 11" id="KW-0119">Carbohydrate metabolism</keyword>
<dbReference type="EC" id="3.2.1.8" evidence="11"/>
<evidence type="ECO:0000256" key="13">
    <source>
        <dbReference type="SAM" id="SignalP"/>
    </source>
</evidence>
<evidence type="ECO:0000256" key="2">
    <source>
        <dbReference type="ARBA" id="ARBA00007495"/>
    </source>
</evidence>
<keyword evidence="9 11" id="KW-0624">Polysaccharide degradation</keyword>
<dbReference type="GO" id="GO:0052689">
    <property type="term" value="F:carboxylic ester hydrolase activity"/>
    <property type="evidence" value="ECO:0007669"/>
    <property type="project" value="UniProtKB-KW"/>
</dbReference>
<dbReference type="Gene3D" id="2.60.40.290">
    <property type="match status" value="1"/>
</dbReference>
<keyword evidence="4 16" id="KW-0858">Xylan degradation</keyword>
<keyword evidence="8 11" id="KW-0326">Glycosidase</keyword>
<evidence type="ECO:0000256" key="4">
    <source>
        <dbReference type="ARBA" id="ARBA00022651"/>
    </source>
</evidence>
<dbReference type="PANTHER" id="PTHR31490">
    <property type="entry name" value="GLYCOSYL HYDROLASE"/>
    <property type="match status" value="1"/>
</dbReference>
<feature type="domain" description="CBM2" evidence="14">
    <location>
        <begin position="787"/>
        <end position="880"/>
    </location>
</feature>
<keyword evidence="17" id="KW-1185">Reference proteome</keyword>
<feature type="active site" description="Nucleophile" evidence="10">
    <location>
        <position position="690"/>
    </location>
</feature>
<feature type="signal peptide" evidence="13">
    <location>
        <begin position="1"/>
        <end position="32"/>
    </location>
</feature>
<dbReference type="InterPro" id="IPR008965">
    <property type="entry name" value="CBM2/CBM3_carb-bd_dom_sf"/>
</dbReference>
<feature type="region of interest" description="Disordered" evidence="12">
    <location>
        <begin position="755"/>
        <end position="793"/>
    </location>
</feature>
<proteinExistence type="inferred from homology"/>
<sequence length="880" mass="92998">MIINSGRPRIRSAVVMLAVAALTFAGALTAIAHSDSAVADVGVAAVGVEDEGADCPVSLPGSFPSNSQLPDPFTKLNGSRIASKSDWRCRRAEIRELAERHVYGDKPAKPSTVTGTVSSSNITVNVSHNGRSSSFSARVELPGGTGPFPAVVVLGGFGADTAAIKAAGAAVINYDPYTVGKEGTPRNNKQGAFYSVYGATSSTGIMMAWAWGVSRIIDVIETSGGNVLKADAVGVTGCSRFGKGAFAVGVFDQRIALTMPIESGTAGVPIYRGIPGEGAQSLSSAYGEQPWFGDAFNSYTGNPNAAPIDTHQLVAMVAPRGLFIMDNPHIANLGPRSASVAALGGAEVYKALGAGANITYWSDVSDGSHCANRTEWRTPLQQNIQKFLHKTGTATGAMRISSKAAGNLAQWRTWQTPTLTDDTTTPTTTSTTTTTTTSTTGTTTTTTTTSQQPGPGTTLGAAANRTGRYFGTAVAANKLSDSTYVGILNREFKMVTAENEMKMDATEPSQGQFSYANADRIVNHARAQGMQVRGHALAWHSQQPGWMQNMSGTALRNAMLNHVTQVATYYRGKIHSWDVVNEAFQDGSSGARRDSNLQRTGNDWIEAAFRAARAADPGAKLCYNDYNTDDWTHAKTQAVYRLVQDFKQRGVPIDCVGLQSHFNSQSPVPGNYQTTLQNFANLGVDVQITELDIEGSGTAQAQNYERVVKACLAVARCAGITVWGIRDTDSWRASGTPLLFDGSGNKKPAYTSTLNALNDGAPPTSTTPTTPTTPTDPTTTTTTTTTTTQPGGSCTATYSEGSKWSDRFNGQVTVSGTDNWVVTVTVSPPQKIIAVWNTSATWDSSGNVMTARPNGNGNAFGFTIQHGGNWNWPSLTCRAG</sequence>
<dbReference type="GO" id="GO:0045493">
    <property type="term" value="P:xylan catabolic process"/>
    <property type="evidence" value="ECO:0007669"/>
    <property type="project" value="UniProtKB-KW"/>
</dbReference>
<evidence type="ECO:0000256" key="6">
    <source>
        <dbReference type="ARBA" id="ARBA00022801"/>
    </source>
</evidence>
<keyword evidence="3" id="KW-0719">Serine esterase</keyword>
<dbReference type="Pfam" id="PF00331">
    <property type="entry name" value="Glyco_hydro_10"/>
    <property type="match status" value="1"/>
</dbReference>
<comment type="catalytic activity">
    <reaction evidence="1 11">
        <text>Endohydrolysis of (1-&gt;4)-beta-D-xylosidic linkages in xylans.</text>
        <dbReference type="EC" id="3.2.1.8"/>
    </reaction>
</comment>
<dbReference type="Gene3D" id="3.40.50.1820">
    <property type="entry name" value="alpha/beta hydrolase"/>
    <property type="match status" value="1"/>
</dbReference>
<dbReference type="SUPFAM" id="SSF49384">
    <property type="entry name" value="Carbohydrate-binding domain"/>
    <property type="match status" value="1"/>
</dbReference>
<evidence type="ECO:0000256" key="11">
    <source>
        <dbReference type="RuleBase" id="RU361174"/>
    </source>
</evidence>
<evidence type="ECO:0000256" key="12">
    <source>
        <dbReference type="SAM" id="MobiDB-lite"/>
    </source>
</evidence>
<dbReference type="SUPFAM" id="SSF51445">
    <property type="entry name" value="(Trans)glycosidases"/>
    <property type="match status" value="1"/>
</dbReference>
<evidence type="ECO:0000313" key="17">
    <source>
        <dbReference type="Proteomes" id="UP000552097"/>
    </source>
</evidence>
<dbReference type="Proteomes" id="UP000552097">
    <property type="component" value="Unassembled WGS sequence"/>
</dbReference>
<feature type="chain" id="PRO_5031311710" description="Beta-xylanase" evidence="13">
    <location>
        <begin position="33"/>
        <end position="880"/>
    </location>
</feature>
<evidence type="ECO:0000256" key="1">
    <source>
        <dbReference type="ARBA" id="ARBA00000681"/>
    </source>
</evidence>
<dbReference type="AlphaFoldDB" id="A0A7W9M192"/>
<evidence type="ECO:0000256" key="3">
    <source>
        <dbReference type="ARBA" id="ARBA00022487"/>
    </source>
</evidence>
<dbReference type="InterPro" id="IPR001919">
    <property type="entry name" value="CBD2"/>
</dbReference>
<evidence type="ECO:0000313" key="16">
    <source>
        <dbReference type="EMBL" id="MBB5803740.1"/>
    </source>
</evidence>
<dbReference type="Pfam" id="PF22244">
    <property type="entry name" value="GCE_fung"/>
    <property type="match status" value="1"/>
</dbReference>
<gene>
    <name evidence="16" type="ORF">F4560_003508</name>
</gene>
<feature type="compositionally biased region" description="Low complexity" evidence="12">
    <location>
        <begin position="417"/>
        <end position="460"/>
    </location>
</feature>
<dbReference type="InterPro" id="IPR044846">
    <property type="entry name" value="GH10"/>
</dbReference>
<feature type="domain" description="GH10" evidence="15">
    <location>
        <begin position="456"/>
        <end position="756"/>
    </location>
</feature>
<comment type="similarity">
    <text evidence="2 11">Belongs to the glycosyl hydrolase 10 (cellulase F) family.</text>
</comment>
<dbReference type="PROSITE" id="PS51173">
    <property type="entry name" value="CBM2"/>
    <property type="match status" value="1"/>
</dbReference>
<evidence type="ECO:0000256" key="7">
    <source>
        <dbReference type="ARBA" id="ARBA00023277"/>
    </source>
</evidence>
<dbReference type="PRINTS" id="PR00134">
    <property type="entry name" value="GLHYDRLASE10"/>
</dbReference>
<dbReference type="Gene3D" id="3.20.20.80">
    <property type="entry name" value="Glycosidases"/>
    <property type="match status" value="1"/>
</dbReference>
<evidence type="ECO:0000256" key="8">
    <source>
        <dbReference type="ARBA" id="ARBA00023295"/>
    </source>
</evidence>
<dbReference type="InterPro" id="IPR054579">
    <property type="entry name" value="GCE-like_dom"/>
</dbReference>
<dbReference type="InterPro" id="IPR001000">
    <property type="entry name" value="GH10_dom"/>
</dbReference>
<dbReference type="SUPFAM" id="SSF53474">
    <property type="entry name" value="alpha/beta-Hydrolases"/>
    <property type="match status" value="1"/>
</dbReference>
<feature type="region of interest" description="Disordered" evidence="12">
    <location>
        <begin position="417"/>
        <end position="461"/>
    </location>
</feature>
<dbReference type="PROSITE" id="PS51760">
    <property type="entry name" value="GH10_2"/>
    <property type="match status" value="1"/>
</dbReference>
<protein>
    <recommendedName>
        <fullName evidence="11">Beta-xylanase</fullName>
        <ecNumber evidence="11">3.2.1.8</ecNumber>
    </recommendedName>
</protein>
<accession>A0A7W9M192</accession>
<evidence type="ECO:0000259" key="15">
    <source>
        <dbReference type="PROSITE" id="PS51760"/>
    </source>
</evidence>
<keyword evidence="5 13" id="KW-0732">Signal</keyword>